<dbReference type="GO" id="GO:0019305">
    <property type="term" value="P:dTDP-rhamnose biosynthetic process"/>
    <property type="evidence" value="ECO:0007669"/>
    <property type="project" value="UniProtKB-UniPathway"/>
</dbReference>
<evidence type="ECO:0000256" key="2">
    <source>
        <dbReference type="ARBA" id="ARBA00010944"/>
    </source>
</evidence>
<comment type="function">
    <text evidence="6">Catalyzes the reduction of dTDP-6-deoxy-L-lyxo-4-hexulose to yield dTDP-L-rhamnose.</text>
</comment>
<dbReference type="RefSeq" id="WP_174941541.1">
    <property type="nucleotide sequence ID" value="NZ_CABVPY010000019.1"/>
</dbReference>
<dbReference type="Proteomes" id="UP000494170">
    <property type="component" value="Unassembled WGS sequence"/>
</dbReference>
<comment type="catalytic activity">
    <reaction evidence="5 6">
        <text>dTDP-beta-L-rhamnose + NADP(+) = dTDP-4-dehydro-beta-L-rhamnose + NADPH + H(+)</text>
        <dbReference type="Rhea" id="RHEA:21796"/>
        <dbReference type="ChEBI" id="CHEBI:15378"/>
        <dbReference type="ChEBI" id="CHEBI:57510"/>
        <dbReference type="ChEBI" id="CHEBI:57783"/>
        <dbReference type="ChEBI" id="CHEBI:58349"/>
        <dbReference type="ChEBI" id="CHEBI:62830"/>
        <dbReference type="EC" id="1.1.1.133"/>
    </reaction>
</comment>
<dbReference type="InterPro" id="IPR029903">
    <property type="entry name" value="RmlD-like-bd"/>
</dbReference>
<evidence type="ECO:0000313" key="9">
    <source>
        <dbReference type="Proteomes" id="UP000494170"/>
    </source>
</evidence>
<dbReference type="Pfam" id="PF04321">
    <property type="entry name" value="RmlD_sub_bind"/>
    <property type="match status" value="1"/>
</dbReference>
<name>A0A6P2M102_BURL3</name>
<proteinExistence type="inferred from homology"/>
<dbReference type="CDD" id="cd05254">
    <property type="entry name" value="dTDP_HR_like_SDR_e"/>
    <property type="match status" value="1"/>
</dbReference>
<dbReference type="EMBL" id="CABVPY010000019">
    <property type="protein sequence ID" value="VWB74074.1"/>
    <property type="molecule type" value="Genomic_DNA"/>
</dbReference>
<dbReference type="Gene3D" id="3.40.50.720">
    <property type="entry name" value="NAD(P)-binding Rossmann-like Domain"/>
    <property type="match status" value="1"/>
</dbReference>
<dbReference type="GO" id="GO:0008831">
    <property type="term" value="F:dTDP-4-dehydrorhamnose reductase activity"/>
    <property type="evidence" value="ECO:0007669"/>
    <property type="project" value="UniProtKB-EC"/>
</dbReference>
<evidence type="ECO:0000256" key="1">
    <source>
        <dbReference type="ARBA" id="ARBA00004781"/>
    </source>
</evidence>
<organism evidence="8 9">
    <name type="scientific">Burkholderia lata (strain ATCC 17760 / DSM 23089 / LMG 22485 / NCIMB 9086 / R18194 / 383)</name>
    <dbReference type="NCBI Taxonomy" id="482957"/>
    <lineage>
        <taxon>Bacteria</taxon>
        <taxon>Pseudomonadati</taxon>
        <taxon>Pseudomonadota</taxon>
        <taxon>Betaproteobacteria</taxon>
        <taxon>Burkholderiales</taxon>
        <taxon>Burkholderiaceae</taxon>
        <taxon>Burkholderia</taxon>
        <taxon>Burkholderia cepacia complex</taxon>
    </lineage>
</organism>
<feature type="domain" description="RmlD-like substrate binding" evidence="7">
    <location>
        <begin position="10"/>
        <end position="299"/>
    </location>
</feature>
<dbReference type="NCBIfam" id="TIGR01214">
    <property type="entry name" value="rmlD"/>
    <property type="match status" value="1"/>
</dbReference>
<comment type="similarity">
    <text evidence="2 6">Belongs to the dTDP-4-dehydrorhamnose reductase family.</text>
</comment>
<dbReference type="PANTHER" id="PTHR10491">
    <property type="entry name" value="DTDP-4-DEHYDRORHAMNOSE REDUCTASE"/>
    <property type="match status" value="1"/>
</dbReference>
<dbReference type="GO" id="GO:0005829">
    <property type="term" value="C:cytosol"/>
    <property type="evidence" value="ECO:0007669"/>
    <property type="project" value="TreeGrafter"/>
</dbReference>
<evidence type="ECO:0000313" key="8">
    <source>
        <dbReference type="EMBL" id="VWB74074.1"/>
    </source>
</evidence>
<gene>
    <name evidence="8" type="ORF">BLA6863_03495</name>
</gene>
<dbReference type="Gene3D" id="3.90.25.10">
    <property type="entry name" value="UDP-galactose 4-epimerase, domain 1"/>
    <property type="match status" value="1"/>
</dbReference>
<keyword evidence="6" id="KW-0521">NADP</keyword>
<evidence type="ECO:0000256" key="4">
    <source>
        <dbReference type="ARBA" id="ARBA00017099"/>
    </source>
</evidence>
<evidence type="ECO:0000256" key="5">
    <source>
        <dbReference type="ARBA" id="ARBA00048200"/>
    </source>
</evidence>
<dbReference type="PANTHER" id="PTHR10491:SF4">
    <property type="entry name" value="METHIONINE ADENOSYLTRANSFERASE 2 SUBUNIT BETA"/>
    <property type="match status" value="1"/>
</dbReference>
<evidence type="ECO:0000256" key="6">
    <source>
        <dbReference type="RuleBase" id="RU364082"/>
    </source>
</evidence>
<keyword evidence="6" id="KW-0560">Oxidoreductase</keyword>
<dbReference type="InterPro" id="IPR005913">
    <property type="entry name" value="dTDP_dehydrorham_reduct"/>
</dbReference>
<dbReference type="EC" id="1.1.1.133" evidence="3 6"/>
<reference evidence="8 9" key="1">
    <citation type="submission" date="2019-09" db="EMBL/GenBank/DDBJ databases">
        <authorList>
            <person name="Depoorter E."/>
        </authorList>
    </citation>
    <scope>NUCLEOTIDE SEQUENCE [LARGE SCALE GENOMIC DNA]</scope>
    <source>
        <strain evidence="8">LMG 6863</strain>
    </source>
</reference>
<comment type="cofactor">
    <cofactor evidence="6">
        <name>Mg(2+)</name>
        <dbReference type="ChEBI" id="CHEBI:18420"/>
    </cofactor>
    <text evidence="6">Binds 1 Mg(2+) ion per monomer.</text>
</comment>
<accession>A0A6P2M102</accession>
<comment type="pathway">
    <text evidence="1 6">Carbohydrate biosynthesis; dTDP-L-rhamnose biosynthesis.</text>
</comment>
<dbReference type="InterPro" id="IPR036291">
    <property type="entry name" value="NAD(P)-bd_dom_sf"/>
</dbReference>
<evidence type="ECO:0000256" key="3">
    <source>
        <dbReference type="ARBA" id="ARBA00012929"/>
    </source>
</evidence>
<sequence length="308" mass="33383">MSRGCSTRPILVLGGTGQVGFELVRAVQGIGPVVAPTRQALDLADPRAAHAWVVQQNPLAVLNAAAYTAVDRAESDRETAMLVNATLPGALAQACEQIGALFVHYSTDYVFDGSKPDVYTESDEPAPLNAYGESKLAGERAIAETAAAHAIFRTSWVYGNRGSNFMNTMLRLAGERDRFRIVGDQVGAPTWSRTIAELTAHVLSRTIVGSEIDRAFWNRHSGTFHMCAAGDVSWAGFADAIFSHVRPSAKPVIDVIESIDYPTPAKRPLNSRMSTEKLRATFGLHVPNWSDALAWCVQDRIGFARQQG</sequence>
<dbReference type="UniPathway" id="UPA00124"/>
<dbReference type="SUPFAM" id="SSF51735">
    <property type="entry name" value="NAD(P)-binding Rossmann-fold domains"/>
    <property type="match status" value="1"/>
</dbReference>
<dbReference type="AlphaFoldDB" id="A0A6P2M102"/>
<evidence type="ECO:0000259" key="7">
    <source>
        <dbReference type="Pfam" id="PF04321"/>
    </source>
</evidence>
<protein>
    <recommendedName>
        <fullName evidence="4 6">dTDP-4-dehydrorhamnose reductase</fullName>
        <ecNumber evidence="3 6">1.1.1.133</ecNumber>
    </recommendedName>
</protein>